<dbReference type="Proteomes" id="UP001597641">
    <property type="component" value="Unassembled WGS sequence"/>
</dbReference>
<evidence type="ECO:0000313" key="3">
    <source>
        <dbReference type="Proteomes" id="UP001597641"/>
    </source>
</evidence>
<dbReference type="RefSeq" id="WP_377486577.1">
    <property type="nucleotide sequence ID" value="NZ_JBHUOX010000012.1"/>
</dbReference>
<feature type="region of interest" description="Disordered" evidence="1">
    <location>
        <begin position="15"/>
        <end position="42"/>
    </location>
</feature>
<evidence type="ECO:0000313" key="2">
    <source>
        <dbReference type="EMBL" id="MFD3001877.1"/>
    </source>
</evidence>
<comment type="caution">
    <text evidence="2">The sequence shown here is derived from an EMBL/GenBank/DDBJ whole genome shotgun (WGS) entry which is preliminary data.</text>
</comment>
<gene>
    <name evidence="2" type="ORF">ACFS7Z_16000</name>
</gene>
<dbReference type="EMBL" id="JBHUOX010000012">
    <property type="protein sequence ID" value="MFD3001877.1"/>
    <property type="molecule type" value="Genomic_DNA"/>
</dbReference>
<protein>
    <submittedName>
        <fullName evidence="2">Uncharacterized protein</fullName>
    </submittedName>
</protein>
<evidence type="ECO:0000256" key="1">
    <source>
        <dbReference type="SAM" id="MobiDB-lite"/>
    </source>
</evidence>
<name>A0ABW6BXW9_9BACT</name>
<sequence>MEIFRCRASGSALAQKNSKRCPKRRPLGLESRKRNNEKVGLMPLDKPSFRKLRQKKANIPIEYTSYNAVEEGRVIQLKPFILKSFIGK</sequence>
<keyword evidence="3" id="KW-1185">Reference proteome</keyword>
<accession>A0ABW6BXW9</accession>
<reference evidence="3" key="1">
    <citation type="journal article" date="2019" name="Int. J. Syst. Evol. Microbiol.">
        <title>The Global Catalogue of Microorganisms (GCM) 10K type strain sequencing project: providing services to taxonomists for standard genome sequencing and annotation.</title>
        <authorList>
            <consortium name="The Broad Institute Genomics Platform"/>
            <consortium name="The Broad Institute Genome Sequencing Center for Infectious Disease"/>
            <person name="Wu L."/>
            <person name="Ma J."/>
        </authorList>
    </citation>
    <scope>NUCLEOTIDE SEQUENCE [LARGE SCALE GENOMIC DNA]</scope>
    <source>
        <strain evidence="3">KCTC 23984</strain>
    </source>
</reference>
<feature type="compositionally biased region" description="Basic residues" evidence="1">
    <location>
        <begin position="17"/>
        <end position="26"/>
    </location>
</feature>
<organism evidence="2 3">
    <name type="scientific">Pontibacter toksunensis</name>
    <dbReference type="NCBI Taxonomy" id="1332631"/>
    <lineage>
        <taxon>Bacteria</taxon>
        <taxon>Pseudomonadati</taxon>
        <taxon>Bacteroidota</taxon>
        <taxon>Cytophagia</taxon>
        <taxon>Cytophagales</taxon>
        <taxon>Hymenobacteraceae</taxon>
        <taxon>Pontibacter</taxon>
    </lineage>
</organism>
<proteinExistence type="predicted"/>